<evidence type="ECO:0008006" key="10">
    <source>
        <dbReference type="Google" id="ProtNLM"/>
    </source>
</evidence>
<dbReference type="GO" id="GO:0004497">
    <property type="term" value="F:monooxygenase activity"/>
    <property type="evidence" value="ECO:0007669"/>
    <property type="project" value="UniProtKB-KW"/>
</dbReference>
<keyword evidence="7" id="KW-0560">Oxidoreductase</keyword>
<evidence type="ECO:0000256" key="4">
    <source>
        <dbReference type="ARBA" id="ARBA00022723"/>
    </source>
</evidence>
<keyword evidence="7" id="KW-0503">Monooxygenase</keyword>
<dbReference type="GO" id="GO:0016705">
    <property type="term" value="F:oxidoreductase activity, acting on paired donors, with incorporation or reduction of molecular oxygen"/>
    <property type="evidence" value="ECO:0007669"/>
    <property type="project" value="InterPro"/>
</dbReference>
<keyword evidence="9" id="KW-1185">Reference proteome</keyword>
<evidence type="ECO:0000313" key="9">
    <source>
        <dbReference type="Proteomes" id="UP000758155"/>
    </source>
</evidence>
<dbReference type="PRINTS" id="PR00463">
    <property type="entry name" value="EP450I"/>
</dbReference>
<evidence type="ECO:0000313" key="8">
    <source>
        <dbReference type="EMBL" id="KAF3045478.1"/>
    </source>
</evidence>
<dbReference type="PANTHER" id="PTHR24305:SF210">
    <property type="entry name" value="CYTOCHROME P450 MONOOXYGENASE ASQL-RELATED"/>
    <property type="match status" value="1"/>
</dbReference>
<gene>
    <name evidence="8" type="ORF">E8E12_007001</name>
</gene>
<dbReference type="SUPFAM" id="SSF48264">
    <property type="entry name" value="Cytochrome P450"/>
    <property type="match status" value="1"/>
</dbReference>
<proteinExistence type="inferred from homology"/>
<reference evidence="8" key="1">
    <citation type="submission" date="2019-04" db="EMBL/GenBank/DDBJ databases">
        <title>Sequencing of skin fungus with MAO and IRED activity.</title>
        <authorList>
            <person name="Marsaioli A.J."/>
            <person name="Bonatto J.M.C."/>
            <person name="Reis Junior O."/>
        </authorList>
    </citation>
    <scope>NUCLEOTIDE SEQUENCE</scope>
    <source>
        <strain evidence="8">28M1</strain>
    </source>
</reference>
<evidence type="ECO:0000256" key="3">
    <source>
        <dbReference type="ARBA" id="ARBA00022617"/>
    </source>
</evidence>
<dbReference type="CDD" id="cd11058">
    <property type="entry name" value="CYP60B-like"/>
    <property type="match status" value="1"/>
</dbReference>
<evidence type="ECO:0000256" key="1">
    <source>
        <dbReference type="ARBA" id="ARBA00001971"/>
    </source>
</evidence>
<comment type="cofactor">
    <cofactor evidence="1 6">
        <name>heme</name>
        <dbReference type="ChEBI" id="CHEBI:30413"/>
    </cofactor>
</comment>
<evidence type="ECO:0000256" key="5">
    <source>
        <dbReference type="ARBA" id="ARBA00023004"/>
    </source>
</evidence>
<name>A0A9P5C5M6_9PLEO</name>
<dbReference type="PANTHER" id="PTHR24305">
    <property type="entry name" value="CYTOCHROME P450"/>
    <property type="match status" value="1"/>
</dbReference>
<dbReference type="PRINTS" id="PR00385">
    <property type="entry name" value="P450"/>
</dbReference>
<dbReference type="PROSITE" id="PS00086">
    <property type="entry name" value="CYTOCHROME_P450"/>
    <property type="match status" value="1"/>
</dbReference>
<keyword evidence="3 6" id="KW-0349">Heme</keyword>
<dbReference type="Proteomes" id="UP000758155">
    <property type="component" value="Unassembled WGS sequence"/>
</dbReference>
<dbReference type="GO" id="GO:0020037">
    <property type="term" value="F:heme binding"/>
    <property type="evidence" value="ECO:0007669"/>
    <property type="project" value="InterPro"/>
</dbReference>
<dbReference type="OrthoDB" id="1470350at2759"/>
<dbReference type="InterPro" id="IPR001128">
    <property type="entry name" value="Cyt_P450"/>
</dbReference>
<feature type="binding site" description="axial binding residue" evidence="6">
    <location>
        <position position="398"/>
    </location>
    <ligand>
        <name>heme</name>
        <dbReference type="ChEBI" id="CHEBI:30413"/>
    </ligand>
    <ligandPart>
        <name>Fe</name>
        <dbReference type="ChEBI" id="CHEBI:18248"/>
    </ligandPart>
</feature>
<dbReference type="InterPro" id="IPR017972">
    <property type="entry name" value="Cyt_P450_CS"/>
</dbReference>
<dbReference type="Pfam" id="PF00067">
    <property type="entry name" value="p450"/>
    <property type="match status" value="1"/>
</dbReference>
<organism evidence="8 9">
    <name type="scientific">Didymella heteroderae</name>
    <dbReference type="NCBI Taxonomy" id="1769908"/>
    <lineage>
        <taxon>Eukaryota</taxon>
        <taxon>Fungi</taxon>
        <taxon>Dikarya</taxon>
        <taxon>Ascomycota</taxon>
        <taxon>Pezizomycotina</taxon>
        <taxon>Dothideomycetes</taxon>
        <taxon>Pleosporomycetidae</taxon>
        <taxon>Pleosporales</taxon>
        <taxon>Pleosporineae</taxon>
        <taxon>Didymellaceae</taxon>
        <taxon>Didymella</taxon>
    </lineage>
</organism>
<evidence type="ECO:0000256" key="2">
    <source>
        <dbReference type="ARBA" id="ARBA00010617"/>
    </source>
</evidence>
<dbReference type="AlphaFoldDB" id="A0A9P5C5M6"/>
<keyword evidence="5 6" id="KW-0408">Iron</keyword>
<evidence type="ECO:0000256" key="6">
    <source>
        <dbReference type="PIRSR" id="PIRSR602401-1"/>
    </source>
</evidence>
<dbReference type="InterPro" id="IPR050121">
    <property type="entry name" value="Cytochrome_P450_monoxygenase"/>
</dbReference>
<protein>
    <recommendedName>
        <fullName evidence="10">Cytochrome P450</fullName>
    </recommendedName>
</protein>
<dbReference type="InterPro" id="IPR036396">
    <property type="entry name" value="Cyt_P450_sf"/>
</dbReference>
<dbReference type="InterPro" id="IPR002401">
    <property type="entry name" value="Cyt_P450_E_grp-I"/>
</dbReference>
<accession>A0A9P5C5M6</accession>
<dbReference type="Gene3D" id="1.10.630.10">
    <property type="entry name" value="Cytochrome P450"/>
    <property type="match status" value="1"/>
</dbReference>
<comment type="similarity">
    <text evidence="2 7">Belongs to the cytochrome P450 family.</text>
</comment>
<evidence type="ECO:0000256" key="7">
    <source>
        <dbReference type="RuleBase" id="RU000461"/>
    </source>
</evidence>
<comment type="caution">
    <text evidence="8">The sequence shown here is derived from an EMBL/GenBank/DDBJ whole genome shotgun (WGS) entry which is preliminary data.</text>
</comment>
<keyword evidence="4 6" id="KW-0479">Metal-binding</keyword>
<sequence length="453" mass="51406">MLTLGPLTFTVWRYLATGALLRYGEVVRIAPDELSFVNPDALRDIYGHGAKGTQGRVPPKAFSRYPEVVYISMLNEPSDAEHARIRRIFSPAFSERALTEQEPVFVKYADQLVHVLQKKSKEEQHGAVDFVQMFNFTTFDIMADMTFGEPLHMLDNAEYTPWVSMIFGYVKVATCAGILKTYYPRVFGLIEILLGNKMQQTRKNHMQHTVTRVTKRLTQGRQTEGVDLWTYVLSQQAKGKKGLSRGSMDANASLFMIAGTETTATTLSGLVYMLMRDPATMNKLTAEIRESFASSSDISMERLARLPYLNACIKEAMRIYPSVPVGLPHLTPVEGSTICGQFVPPGVIVSASHLFMYTSPNNFKDPLRFIPERWTGDERFESDKRAAVNPFSVGTRDCLGKNMATHEMRLILAKVLWSFDLELYNQHNDWLDQKLFLTWEKMPLMVKLNVAER</sequence>
<dbReference type="EMBL" id="SWKV01000006">
    <property type="protein sequence ID" value="KAF3045478.1"/>
    <property type="molecule type" value="Genomic_DNA"/>
</dbReference>
<dbReference type="GO" id="GO:0005506">
    <property type="term" value="F:iron ion binding"/>
    <property type="evidence" value="ECO:0007669"/>
    <property type="project" value="InterPro"/>
</dbReference>